<dbReference type="PANTHER" id="PTHR37534">
    <property type="entry name" value="TRANSCRIPTIONAL ACTIVATOR PROTEIN UGA3"/>
    <property type="match status" value="1"/>
</dbReference>
<keyword evidence="9" id="KW-1185">Reference proteome</keyword>
<accession>A0ABR3VY56</accession>
<evidence type="ECO:0000313" key="8">
    <source>
        <dbReference type="EMBL" id="KAL1847985.1"/>
    </source>
</evidence>
<keyword evidence="4" id="KW-0238">DNA-binding</keyword>
<evidence type="ECO:0000256" key="1">
    <source>
        <dbReference type="ARBA" id="ARBA00004123"/>
    </source>
</evidence>
<keyword evidence="5" id="KW-0804">Transcription</keyword>
<comment type="subcellular location">
    <subcellularLocation>
        <location evidence="1">Nucleus</location>
    </subcellularLocation>
</comment>
<dbReference type="Proteomes" id="UP001583177">
    <property type="component" value="Unassembled WGS sequence"/>
</dbReference>
<evidence type="ECO:0000256" key="7">
    <source>
        <dbReference type="SAM" id="MobiDB-lite"/>
    </source>
</evidence>
<evidence type="ECO:0008006" key="10">
    <source>
        <dbReference type="Google" id="ProtNLM"/>
    </source>
</evidence>
<keyword evidence="3" id="KW-0805">Transcription regulation</keyword>
<protein>
    <recommendedName>
        <fullName evidence="10">Transcription factor domain-containing protein</fullName>
    </recommendedName>
</protein>
<sequence length="553" mass="62576">MVEELHGILFLDRTDAPIADENPHDPSQTGDLMSTSALALPWTAGPQNSSGDEFDWGQQSQEMARGPPRTPSVILLDESSHETSWSSIFKSDVMTRSGSPALPTTYQSNTPLSTEIFDLQGKLIDAYFNTVCRIFSTFDSPQNLFRSYINRRWQNSSAMFYAMLSMSSAKLGRQSLTYKKYAYEYQSLAIKQLGEDVSVASFWTPELLFIVLMLGLSTSWHDISDLGLVHLEAMQHAVFNTQIICADDELDTLDFFQKALVYWEMVTSWVSEDVTIHDYTRLSPCRQRQIAPRESNPFNVERLKPHPWTSISQQPQALFTRLVRLFRQLKSFDHGSKTPKSHLAEPATFLQAVEALEVELWSLELPSLHEIANTGDANTPPIHHLLLAEAYMFANFYQLYQVFPNLLSKRGRHLNQPHSSRSMMQNLTMLTSLSDSDTNSEDWLKFLGRNIITRLDQIHMSSGTSCVQPLLLLVGSTSLSIDPDSNGGEEEVEILRMRKSVLARLSFISDACLSEPIHSVEMAVKEIFKRLDIGVNVFWMDMLQNMGLVTIIG</sequence>
<dbReference type="CDD" id="cd12148">
    <property type="entry name" value="fungal_TF_MHR"/>
    <property type="match status" value="1"/>
</dbReference>
<evidence type="ECO:0000256" key="3">
    <source>
        <dbReference type="ARBA" id="ARBA00023015"/>
    </source>
</evidence>
<evidence type="ECO:0000313" key="9">
    <source>
        <dbReference type="Proteomes" id="UP001583177"/>
    </source>
</evidence>
<evidence type="ECO:0000256" key="2">
    <source>
        <dbReference type="ARBA" id="ARBA00022833"/>
    </source>
</evidence>
<dbReference type="Pfam" id="PF11951">
    <property type="entry name" value="Fungal_trans_2"/>
    <property type="match status" value="1"/>
</dbReference>
<reference evidence="8 9" key="1">
    <citation type="journal article" date="2024" name="IMA Fungus">
        <title>IMA Genome - F19 : A genome assembly and annotation guide to empower mycologists, including annotated draft genome sequences of Ceratocystis pirilliformis, Diaporthe australafricana, Fusarium ophioides, Paecilomyces lecythidis, and Sporothrix stenoceras.</title>
        <authorList>
            <person name="Aylward J."/>
            <person name="Wilson A.M."/>
            <person name="Visagie C.M."/>
            <person name="Spraker J."/>
            <person name="Barnes I."/>
            <person name="Buitendag C."/>
            <person name="Ceriani C."/>
            <person name="Del Mar Angel L."/>
            <person name="du Plessis D."/>
            <person name="Fuchs T."/>
            <person name="Gasser K."/>
            <person name="Kramer D."/>
            <person name="Li W."/>
            <person name="Munsamy K."/>
            <person name="Piso A."/>
            <person name="Price J.L."/>
            <person name="Sonnekus B."/>
            <person name="Thomas C."/>
            <person name="van der Nest A."/>
            <person name="van Dijk A."/>
            <person name="van Heerden A."/>
            <person name="van Vuuren N."/>
            <person name="Yilmaz N."/>
            <person name="Duong T.A."/>
            <person name="van der Merwe N.A."/>
            <person name="Wingfield M.J."/>
            <person name="Wingfield B.D."/>
        </authorList>
    </citation>
    <scope>NUCLEOTIDE SEQUENCE [LARGE SCALE GENOMIC DNA]</scope>
    <source>
        <strain evidence="8 9">CMW 18300</strain>
    </source>
</reference>
<keyword evidence="2" id="KW-0862">Zinc</keyword>
<feature type="region of interest" description="Disordered" evidence="7">
    <location>
        <begin position="41"/>
        <end position="73"/>
    </location>
</feature>
<evidence type="ECO:0000256" key="6">
    <source>
        <dbReference type="ARBA" id="ARBA00023242"/>
    </source>
</evidence>
<name>A0ABR3VY56_9PEZI</name>
<gene>
    <name evidence="8" type="ORF">Daus18300_013745</name>
</gene>
<dbReference type="InterPro" id="IPR021858">
    <property type="entry name" value="Fun_TF"/>
</dbReference>
<comment type="caution">
    <text evidence="8">The sequence shown here is derived from an EMBL/GenBank/DDBJ whole genome shotgun (WGS) entry which is preliminary data.</text>
</comment>
<keyword evidence="6" id="KW-0539">Nucleus</keyword>
<proteinExistence type="predicted"/>
<feature type="compositionally biased region" description="Polar residues" evidence="7">
    <location>
        <begin position="45"/>
        <end position="62"/>
    </location>
</feature>
<dbReference type="PANTHER" id="PTHR37534:SF11">
    <property type="entry name" value="ZN(II)2CYS6 TRANSCRIPTION FACTOR (EUROFUNG)"/>
    <property type="match status" value="1"/>
</dbReference>
<evidence type="ECO:0000256" key="4">
    <source>
        <dbReference type="ARBA" id="ARBA00023125"/>
    </source>
</evidence>
<organism evidence="8 9">
    <name type="scientific">Diaporthe australafricana</name>
    <dbReference type="NCBI Taxonomy" id="127596"/>
    <lineage>
        <taxon>Eukaryota</taxon>
        <taxon>Fungi</taxon>
        <taxon>Dikarya</taxon>
        <taxon>Ascomycota</taxon>
        <taxon>Pezizomycotina</taxon>
        <taxon>Sordariomycetes</taxon>
        <taxon>Sordariomycetidae</taxon>
        <taxon>Diaporthales</taxon>
        <taxon>Diaporthaceae</taxon>
        <taxon>Diaporthe</taxon>
    </lineage>
</organism>
<dbReference type="EMBL" id="JAWRVE010000228">
    <property type="protein sequence ID" value="KAL1847985.1"/>
    <property type="molecule type" value="Genomic_DNA"/>
</dbReference>
<evidence type="ECO:0000256" key="5">
    <source>
        <dbReference type="ARBA" id="ARBA00023163"/>
    </source>
</evidence>